<name>A0ABV1EDF5_9FIRM</name>
<evidence type="ECO:0000256" key="5">
    <source>
        <dbReference type="ARBA" id="ARBA00022833"/>
    </source>
</evidence>
<protein>
    <recommendedName>
        <fullName evidence="7">Probable endonuclease 4</fullName>
        <ecNumber evidence="7">3.1.21.2</ecNumber>
    </recommendedName>
    <alternativeName>
        <fullName evidence="7">Endodeoxyribonuclease IV</fullName>
    </alternativeName>
    <alternativeName>
        <fullName evidence="7">Endonuclease IV</fullName>
    </alternativeName>
</protein>
<dbReference type="RefSeq" id="WP_173788483.1">
    <property type="nucleotide sequence ID" value="NZ_JBBNFM010000001.1"/>
</dbReference>
<evidence type="ECO:0000256" key="7">
    <source>
        <dbReference type="HAMAP-Rule" id="MF_00152"/>
    </source>
</evidence>
<comment type="caution">
    <text evidence="9">The sequence shown here is derived from an EMBL/GenBank/DDBJ whole genome shotgun (WGS) entry which is preliminary data.</text>
</comment>
<proteinExistence type="inferred from homology"/>
<dbReference type="PROSITE" id="PS00730">
    <property type="entry name" value="AP_NUCLEASE_F2_2"/>
    <property type="match status" value="1"/>
</dbReference>
<dbReference type="InterPro" id="IPR013022">
    <property type="entry name" value="Xyl_isomerase-like_TIM-brl"/>
</dbReference>
<dbReference type="InterPro" id="IPR036237">
    <property type="entry name" value="Xyl_isomerase-like_sf"/>
</dbReference>
<reference evidence="9 10" key="1">
    <citation type="submission" date="2024-04" db="EMBL/GenBank/DDBJ databases">
        <title>Human intestinal bacterial collection.</title>
        <authorList>
            <person name="Pauvert C."/>
            <person name="Hitch T.C.A."/>
            <person name="Clavel T."/>
        </authorList>
    </citation>
    <scope>NUCLEOTIDE SEQUENCE [LARGE SCALE GENOMIC DNA]</scope>
    <source>
        <strain evidence="9 10">CLA-AA-H141</strain>
    </source>
</reference>
<dbReference type="EMBL" id="JBBNFM010000001">
    <property type="protein sequence ID" value="MEQ2452613.1"/>
    <property type="molecule type" value="Genomic_DNA"/>
</dbReference>
<feature type="binding site" evidence="7">
    <location>
        <position position="256"/>
    </location>
    <ligand>
        <name>Zn(2+)</name>
        <dbReference type="ChEBI" id="CHEBI:29105"/>
        <label>2</label>
    </ligand>
</feature>
<comment type="function">
    <text evidence="7">Endonuclease IV plays a role in DNA repair. It cleaves phosphodiester bonds at apurinic or apyrimidinic (AP) sites, generating a 3'-hydroxyl group and a 5'-terminal sugar phosphate.</text>
</comment>
<feature type="binding site" evidence="7">
    <location>
        <position position="176"/>
    </location>
    <ligand>
        <name>Zn(2+)</name>
        <dbReference type="ChEBI" id="CHEBI:29105"/>
        <label>2</label>
    </ligand>
</feature>
<gene>
    <name evidence="7" type="primary">nfo</name>
    <name evidence="9" type="ORF">AAAT04_00935</name>
</gene>
<comment type="cofactor">
    <cofactor evidence="7">
        <name>Zn(2+)</name>
        <dbReference type="ChEBI" id="CHEBI:29105"/>
    </cofactor>
    <text evidence="7">Binds 3 Zn(2+) ions.</text>
</comment>
<dbReference type="CDD" id="cd00019">
    <property type="entry name" value="AP2Ec"/>
    <property type="match status" value="1"/>
</dbReference>
<comment type="similarity">
    <text evidence="1 7">Belongs to the AP endonuclease 2 family.</text>
</comment>
<evidence type="ECO:0000256" key="1">
    <source>
        <dbReference type="ARBA" id="ARBA00005340"/>
    </source>
</evidence>
<evidence type="ECO:0000256" key="6">
    <source>
        <dbReference type="ARBA" id="ARBA00023204"/>
    </source>
</evidence>
<feature type="binding site" evidence="7">
    <location>
        <position position="226"/>
    </location>
    <ligand>
        <name>Zn(2+)</name>
        <dbReference type="ChEBI" id="CHEBI:29105"/>
        <label>3</label>
    </ligand>
</feature>
<organism evidence="9 10">
    <name type="scientific">Coprococcus ammoniilyticus</name>
    <dbReference type="NCBI Taxonomy" id="2981785"/>
    <lineage>
        <taxon>Bacteria</taxon>
        <taxon>Bacillati</taxon>
        <taxon>Bacillota</taxon>
        <taxon>Clostridia</taxon>
        <taxon>Lachnospirales</taxon>
        <taxon>Lachnospiraceae</taxon>
        <taxon>Coprococcus</taxon>
    </lineage>
</organism>
<dbReference type="GO" id="GO:0008833">
    <property type="term" value="F:deoxyribonuclease IV (phage-T4-induced) activity"/>
    <property type="evidence" value="ECO:0007669"/>
    <property type="project" value="UniProtKB-EC"/>
</dbReference>
<feature type="binding site" evidence="7">
    <location>
        <position position="211"/>
    </location>
    <ligand>
        <name>Zn(2+)</name>
        <dbReference type="ChEBI" id="CHEBI:29105"/>
        <label>2</label>
    </ligand>
</feature>
<feature type="binding site" evidence="7">
    <location>
        <position position="67"/>
    </location>
    <ligand>
        <name>Zn(2+)</name>
        <dbReference type="ChEBI" id="CHEBI:29105"/>
        <label>1</label>
    </ligand>
</feature>
<evidence type="ECO:0000259" key="8">
    <source>
        <dbReference type="Pfam" id="PF01261"/>
    </source>
</evidence>
<dbReference type="PANTHER" id="PTHR21445">
    <property type="entry name" value="ENDONUCLEASE IV ENDODEOXYRIBONUCLEASE IV"/>
    <property type="match status" value="1"/>
</dbReference>
<keyword evidence="7" id="KW-0255">Endonuclease</keyword>
<dbReference type="Proteomes" id="UP001482186">
    <property type="component" value="Unassembled WGS sequence"/>
</dbReference>
<dbReference type="PANTHER" id="PTHR21445:SF0">
    <property type="entry name" value="APURINIC-APYRIMIDINIC ENDONUCLEASE"/>
    <property type="match status" value="1"/>
</dbReference>
<feature type="domain" description="Xylose isomerase-like TIM barrel" evidence="8">
    <location>
        <begin position="20"/>
        <end position="273"/>
    </location>
</feature>
<feature type="binding site" evidence="7">
    <location>
        <position position="179"/>
    </location>
    <ligand>
        <name>Zn(2+)</name>
        <dbReference type="ChEBI" id="CHEBI:29105"/>
        <label>3</label>
    </ligand>
</feature>
<dbReference type="EC" id="3.1.21.2" evidence="7"/>
<accession>A0ABV1EDF5</accession>
<keyword evidence="6 7" id="KW-0234">DNA repair</keyword>
<dbReference type="Gene3D" id="3.20.20.150">
    <property type="entry name" value="Divalent-metal-dependent TIM barrel enzymes"/>
    <property type="match status" value="1"/>
</dbReference>
<evidence type="ECO:0000256" key="4">
    <source>
        <dbReference type="ARBA" id="ARBA00022801"/>
    </source>
</evidence>
<feature type="binding site" evidence="7">
    <location>
        <position position="224"/>
    </location>
    <ligand>
        <name>Zn(2+)</name>
        <dbReference type="ChEBI" id="CHEBI:29105"/>
        <label>3</label>
    </ligand>
</feature>
<dbReference type="HAMAP" id="MF_00152">
    <property type="entry name" value="Nfo"/>
    <property type="match status" value="1"/>
</dbReference>
<dbReference type="Pfam" id="PF01261">
    <property type="entry name" value="AP_endonuc_2"/>
    <property type="match status" value="1"/>
</dbReference>
<dbReference type="SMART" id="SM00518">
    <property type="entry name" value="AP2Ec"/>
    <property type="match status" value="1"/>
</dbReference>
<keyword evidence="5 7" id="KW-0862">Zinc</keyword>
<feature type="binding site" evidence="7">
    <location>
        <position position="142"/>
    </location>
    <ligand>
        <name>Zn(2+)</name>
        <dbReference type="ChEBI" id="CHEBI:29105"/>
        <label>2</label>
    </ligand>
</feature>
<evidence type="ECO:0000256" key="3">
    <source>
        <dbReference type="ARBA" id="ARBA00022763"/>
    </source>
</evidence>
<keyword evidence="3 7" id="KW-0227">DNA damage</keyword>
<keyword evidence="10" id="KW-1185">Reference proteome</keyword>
<feature type="binding site" evidence="7">
    <location>
        <position position="142"/>
    </location>
    <ligand>
        <name>Zn(2+)</name>
        <dbReference type="ChEBI" id="CHEBI:29105"/>
        <label>1</label>
    </ligand>
</feature>
<keyword evidence="7" id="KW-0540">Nuclease</keyword>
<comment type="catalytic activity">
    <reaction evidence="7">
        <text>Endonucleolytic cleavage to 5'-phosphooligonucleotide end-products.</text>
        <dbReference type="EC" id="3.1.21.2"/>
    </reaction>
</comment>
<keyword evidence="2 7" id="KW-0479">Metal-binding</keyword>
<sequence>MIYIGNHLSSSKGFEAMGKAALKLGANTFAFFTRNPRGGKAKEIDPADAERLRSLMEEHHFGKLVAHAPYTMNVCAAKPDIREFSWNILKDDMERMEYLPGNYYNFHPGAHVGQGAEEAIPVIADALNHAIKPTQSTVVLLETMAGKGSEVGRNFKELERIIELVDCKDKIGVCFDTCHTWDGGYDLVEDLDGVLHTFDQIIGLDRLKAVHLNDSMNVRDSHKDRHQKIGEGEIGAEALKRIVTHPLLAGRPFILETPNDDAGYAREIAMIKSWADESME</sequence>
<dbReference type="PROSITE" id="PS51432">
    <property type="entry name" value="AP_NUCLEASE_F2_4"/>
    <property type="match status" value="1"/>
</dbReference>
<evidence type="ECO:0000313" key="10">
    <source>
        <dbReference type="Proteomes" id="UP001482186"/>
    </source>
</evidence>
<dbReference type="NCBIfam" id="TIGR00587">
    <property type="entry name" value="nfo"/>
    <property type="match status" value="1"/>
</dbReference>
<dbReference type="SUPFAM" id="SSF51658">
    <property type="entry name" value="Xylose isomerase-like"/>
    <property type="match status" value="1"/>
</dbReference>
<feature type="binding site" evidence="7">
    <location>
        <position position="107"/>
    </location>
    <ligand>
        <name>Zn(2+)</name>
        <dbReference type="ChEBI" id="CHEBI:29105"/>
        <label>1</label>
    </ligand>
</feature>
<evidence type="ECO:0000256" key="2">
    <source>
        <dbReference type="ARBA" id="ARBA00022723"/>
    </source>
</evidence>
<evidence type="ECO:0000313" key="9">
    <source>
        <dbReference type="EMBL" id="MEQ2452613.1"/>
    </source>
</evidence>
<keyword evidence="4 7" id="KW-0378">Hydrolase</keyword>
<dbReference type="InterPro" id="IPR001719">
    <property type="entry name" value="AP_endonuc_2"/>
</dbReference>
<dbReference type="InterPro" id="IPR018246">
    <property type="entry name" value="AP_endonuc_F2_Zn_BS"/>
</dbReference>